<reference evidence="1" key="1">
    <citation type="journal article" date="2021" name="bioRxiv">
        <title>Whole Genome Assembly and Annotation of Northern Wild Rice, Zizania palustris L., Supports a Whole Genome Duplication in the Zizania Genus.</title>
        <authorList>
            <person name="Haas M."/>
            <person name="Kono T."/>
            <person name="Macchietto M."/>
            <person name="Millas R."/>
            <person name="McGilp L."/>
            <person name="Shao M."/>
            <person name="Duquette J."/>
            <person name="Hirsch C.N."/>
            <person name="Kimball J."/>
        </authorList>
    </citation>
    <scope>NUCLEOTIDE SEQUENCE</scope>
    <source>
        <tissue evidence="1">Fresh leaf tissue</tissue>
    </source>
</reference>
<dbReference type="AlphaFoldDB" id="A0A8J5RSS4"/>
<dbReference type="Proteomes" id="UP000729402">
    <property type="component" value="Unassembled WGS sequence"/>
</dbReference>
<gene>
    <name evidence="1" type="ORF">GUJ93_ZPchr0002g26689</name>
</gene>
<reference evidence="1" key="2">
    <citation type="submission" date="2021-02" db="EMBL/GenBank/DDBJ databases">
        <authorList>
            <person name="Kimball J.A."/>
            <person name="Haas M.W."/>
            <person name="Macchietto M."/>
            <person name="Kono T."/>
            <person name="Duquette J."/>
            <person name="Shao M."/>
        </authorList>
    </citation>
    <scope>NUCLEOTIDE SEQUENCE</scope>
    <source>
        <tissue evidence="1">Fresh leaf tissue</tissue>
    </source>
</reference>
<organism evidence="1 2">
    <name type="scientific">Zizania palustris</name>
    <name type="common">Northern wild rice</name>
    <dbReference type="NCBI Taxonomy" id="103762"/>
    <lineage>
        <taxon>Eukaryota</taxon>
        <taxon>Viridiplantae</taxon>
        <taxon>Streptophyta</taxon>
        <taxon>Embryophyta</taxon>
        <taxon>Tracheophyta</taxon>
        <taxon>Spermatophyta</taxon>
        <taxon>Magnoliopsida</taxon>
        <taxon>Liliopsida</taxon>
        <taxon>Poales</taxon>
        <taxon>Poaceae</taxon>
        <taxon>BOP clade</taxon>
        <taxon>Oryzoideae</taxon>
        <taxon>Oryzeae</taxon>
        <taxon>Zizaniinae</taxon>
        <taxon>Zizania</taxon>
    </lineage>
</organism>
<comment type="caution">
    <text evidence="1">The sequence shown here is derived from an EMBL/GenBank/DDBJ whole genome shotgun (WGS) entry which is preliminary data.</text>
</comment>
<sequence length="103" mass="11048">MGRRLGTSVRCLSVGTRVALGAVIGEGLTRQGLKDPSGHAVADAILRRAPRREGWRFDLHQEPQVPDGATGGPHLIVVEPCVLVLQRADNKNSGLVALVKYNM</sequence>
<keyword evidence="2" id="KW-1185">Reference proteome</keyword>
<evidence type="ECO:0000313" key="1">
    <source>
        <dbReference type="EMBL" id="KAG8056698.1"/>
    </source>
</evidence>
<protein>
    <submittedName>
        <fullName evidence="1">Uncharacterized protein</fullName>
    </submittedName>
</protein>
<accession>A0A8J5RSS4</accession>
<proteinExistence type="predicted"/>
<dbReference type="EMBL" id="JAAALK010000287">
    <property type="protein sequence ID" value="KAG8056698.1"/>
    <property type="molecule type" value="Genomic_DNA"/>
</dbReference>
<evidence type="ECO:0000313" key="2">
    <source>
        <dbReference type="Proteomes" id="UP000729402"/>
    </source>
</evidence>
<name>A0A8J5RSS4_ZIZPA</name>